<dbReference type="PROSITE" id="PS50109">
    <property type="entry name" value="HIS_KIN"/>
    <property type="match status" value="1"/>
</dbReference>
<keyword evidence="11" id="KW-1185">Reference proteome</keyword>
<organism evidence="10 11">
    <name type="scientific">Deminuibacter soli</name>
    <dbReference type="NCBI Taxonomy" id="2291815"/>
    <lineage>
        <taxon>Bacteria</taxon>
        <taxon>Pseudomonadati</taxon>
        <taxon>Bacteroidota</taxon>
        <taxon>Chitinophagia</taxon>
        <taxon>Chitinophagales</taxon>
        <taxon>Chitinophagaceae</taxon>
        <taxon>Deminuibacter</taxon>
    </lineage>
</organism>
<keyword evidence="5" id="KW-0547">Nucleotide-binding</keyword>
<evidence type="ECO:0000256" key="3">
    <source>
        <dbReference type="ARBA" id="ARBA00022553"/>
    </source>
</evidence>
<dbReference type="InterPro" id="IPR036890">
    <property type="entry name" value="HATPase_C_sf"/>
</dbReference>
<dbReference type="EMBL" id="QTJU01000005">
    <property type="protein sequence ID" value="RFM27345.1"/>
    <property type="molecule type" value="Genomic_DNA"/>
</dbReference>
<evidence type="ECO:0000259" key="9">
    <source>
        <dbReference type="PROSITE" id="PS50109"/>
    </source>
</evidence>
<evidence type="ECO:0000313" key="11">
    <source>
        <dbReference type="Proteomes" id="UP000261284"/>
    </source>
</evidence>
<keyword evidence="8" id="KW-0812">Transmembrane</keyword>
<keyword evidence="7" id="KW-0067">ATP-binding</keyword>
<dbReference type="Pfam" id="PF07568">
    <property type="entry name" value="HisKA_2"/>
    <property type="match status" value="1"/>
</dbReference>
<comment type="catalytic activity">
    <reaction evidence="1">
        <text>ATP + protein L-histidine = ADP + protein N-phospho-L-histidine.</text>
        <dbReference type="EC" id="2.7.13.3"/>
    </reaction>
</comment>
<feature type="domain" description="Histidine kinase" evidence="9">
    <location>
        <begin position="587"/>
        <end position="778"/>
    </location>
</feature>
<evidence type="ECO:0000256" key="4">
    <source>
        <dbReference type="ARBA" id="ARBA00022679"/>
    </source>
</evidence>
<dbReference type="InterPro" id="IPR003594">
    <property type="entry name" value="HATPase_dom"/>
</dbReference>
<feature type="transmembrane region" description="Helical" evidence="8">
    <location>
        <begin position="524"/>
        <end position="543"/>
    </location>
</feature>
<proteinExistence type="predicted"/>
<evidence type="ECO:0000256" key="1">
    <source>
        <dbReference type="ARBA" id="ARBA00000085"/>
    </source>
</evidence>
<evidence type="ECO:0000256" key="5">
    <source>
        <dbReference type="ARBA" id="ARBA00022741"/>
    </source>
</evidence>
<dbReference type="PANTHER" id="PTHR41523:SF8">
    <property type="entry name" value="ETHYLENE RESPONSE SENSOR PROTEIN"/>
    <property type="match status" value="1"/>
</dbReference>
<evidence type="ECO:0000256" key="6">
    <source>
        <dbReference type="ARBA" id="ARBA00022777"/>
    </source>
</evidence>
<evidence type="ECO:0000256" key="8">
    <source>
        <dbReference type="SAM" id="Phobius"/>
    </source>
</evidence>
<dbReference type="Gene3D" id="3.30.450.20">
    <property type="entry name" value="PAS domain"/>
    <property type="match status" value="1"/>
</dbReference>
<dbReference type="SMART" id="SM00028">
    <property type="entry name" value="TPR"/>
    <property type="match status" value="3"/>
</dbReference>
<evidence type="ECO:0000256" key="2">
    <source>
        <dbReference type="ARBA" id="ARBA00012438"/>
    </source>
</evidence>
<dbReference type="EC" id="2.7.13.3" evidence="2"/>
<dbReference type="InterPro" id="IPR011495">
    <property type="entry name" value="Sig_transdc_His_kin_sub2_dim/P"/>
</dbReference>
<dbReference type="SUPFAM" id="SSF55874">
    <property type="entry name" value="ATPase domain of HSP90 chaperone/DNA topoisomerase II/histidine kinase"/>
    <property type="match status" value="1"/>
</dbReference>
<name>A0A3E1NHD8_9BACT</name>
<reference evidence="10 11" key="1">
    <citation type="submission" date="2018-08" db="EMBL/GenBank/DDBJ databases">
        <title>Chitinophagaceae sp. K23C18032701, a novel bacterium isolated from forest soil.</title>
        <authorList>
            <person name="Wang C."/>
        </authorList>
    </citation>
    <scope>NUCLEOTIDE SEQUENCE [LARGE SCALE GENOMIC DNA]</scope>
    <source>
        <strain evidence="10 11">K23C18032701</strain>
    </source>
</reference>
<keyword evidence="8" id="KW-1133">Transmembrane helix</keyword>
<dbReference type="Gene3D" id="1.25.40.10">
    <property type="entry name" value="Tetratricopeptide repeat domain"/>
    <property type="match status" value="3"/>
</dbReference>
<dbReference type="Proteomes" id="UP000261284">
    <property type="component" value="Unassembled WGS sequence"/>
</dbReference>
<dbReference type="InterPro" id="IPR019734">
    <property type="entry name" value="TPR_rpt"/>
</dbReference>
<dbReference type="SUPFAM" id="SSF48452">
    <property type="entry name" value="TPR-like"/>
    <property type="match status" value="3"/>
</dbReference>
<keyword evidence="8" id="KW-0472">Membrane</keyword>
<keyword evidence="3" id="KW-0597">Phosphoprotein</keyword>
<dbReference type="PANTHER" id="PTHR41523">
    <property type="entry name" value="TWO-COMPONENT SYSTEM SENSOR PROTEIN"/>
    <property type="match status" value="1"/>
</dbReference>
<keyword evidence="6" id="KW-0418">Kinase</keyword>
<protein>
    <recommendedName>
        <fullName evidence="2">histidine kinase</fullName>
        <ecNumber evidence="2">2.7.13.3</ecNumber>
    </recommendedName>
</protein>
<dbReference type="GO" id="GO:0004673">
    <property type="term" value="F:protein histidine kinase activity"/>
    <property type="evidence" value="ECO:0007669"/>
    <property type="project" value="UniProtKB-EC"/>
</dbReference>
<gene>
    <name evidence="10" type="ORF">DXN05_15070</name>
</gene>
<dbReference type="GO" id="GO:0005524">
    <property type="term" value="F:ATP binding"/>
    <property type="evidence" value="ECO:0007669"/>
    <property type="project" value="UniProtKB-KW"/>
</dbReference>
<dbReference type="Pfam" id="PF02518">
    <property type="entry name" value="HATPase_c"/>
    <property type="match status" value="1"/>
</dbReference>
<accession>A0A3E1NHD8</accession>
<keyword evidence="4" id="KW-0808">Transferase</keyword>
<comment type="caution">
    <text evidence="10">The sequence shown here is derived from an EMBL/GenBank/DDBJ whole genome shotgun (WGS) entry which is preliminary data.</text>
</comment>
<dbReference type="InterPro" id="IPR011990">
    <property type="entry name" value="TPR-like_helical_dom_sf"/>
</dbReference>
<evidence type="ECO:0000256" key="7">
    <source>
        <dbReference type="ARBA" id="ARBA00022840"/>
    </source>
</evidence>
<dbReference type="InterPro" id="IPR005467">
    <property type="entry name" value="His_kinase_dom"/>
</dbReference>
<dbReference type="AlphaFoldDB" id="A0A3E1NHD8"/>
<dbReference type="SMART" id="SM00387">
    <property type="entry name" value="HATPase_c"/>
    <property type="match status" value="1"/>
</dbReference>
<sequence>MPIIAIFTAMSDAMRGWTAGRECCCYPLILLLWPGLLLLLLCQPVHAQTGPDASEDELMELSTAALTRLYNSTGEDAHRVKLLVIMGERQTYKPGENIADLDSGRAYLQAALQLNKKVGSVEWGYNALMEMGALYYEYENKTDSALYWYNTAINLARKNKDTREEAMILANLAYRTPIYKRDFLNKRLEYCTRAFQLFYSLNKDDEKGIDMLKNMADCHFNLAQYALAEKELKQVLDMYNKIHFKKLHFTYDLLSAVSRMKGDLPQALSYAILAVNSMEETKDSVQAGYFYRRMADAYDDIGNRTESLLYSRKCFEAFKRQSTTMLYPSLVDLAGRMISEGQAAEAVKLVNETTQHYPVVSGMEAALAIVRGDCYKAMRQYALAEQFYLQALNPGNGSTNTFDVYYDLADLYVMQQKYAAAAGQLNYLLEKEAIKYLPLARVRDVHLLLFKVDSATGHPALAINEYQQYTRLKDSLLNGETAKQMAGLQIQYQTREKEKDNELLRRQSQLQQKELDKSNQLRRFILAALLLLLFIIVLLYNLYKIKQRSNRQLQAQQKEIQDAYDALALSLTQKNRLLDEKEWLLKEIHHRVKNNLQLVMSLLNTQTHYLQDGVALTAINESRYRLRSISLIHQKLYQSDEMSAVDLDGYIKQLVTFLRESYARPAIRFVVTVAAVEVDVSVAVPLGLIINEAITNIFKYAYPDAAGGTVHLTLQQHPCALELVITDDGTGLPPGFDLQQSHSMGFTLIQGLAEQLDGELQVVAGPGLTIRLNFPLPEGHAAF</sequence>
<dbReference type="Gene3D" id="3.30.565.10">
    <property type="entry name" value="Histidine kinase-like ATPase, C-terminal domain"/>
    <property type="match status" value="1"/>
</dbReference>
<evidence type="ECO:0000313" key="10">
    <source>
        <dbReference type="EMBL" id="RFM27345.1"/>
    </source>
</evidence>